<dbReference type="Proteomes" id="UP000711995">
    <property type="component" value="Unassembled WGS sequence"/>
</dbReference>
<evidence type="ECO:0000256" key="9">
    <source>
        <dbReference type="ARBA" id="ARBA00023146"/>
    </source>
</evidence>
<feature type="domain" description="tRNA synthetases class I catalytic" evidence="11">
    <location>
        <begin position="16"/>
        <end position="325"/>
    </location>
</feature>
<evidence type="ECO:0000313" key="13">
    <source>
        <dbReference type="EMBL" id="NIZ41104.1"/>
    </source>
</evidence>
<evidence type="ECO:0000256" key="10">
    <source>
        <dbReference type="HAMAP-Rule" id="MF_00041"/>
    </source>
</evidence>
<dbReference type="InterPro" id="IPR009080">
    <property type="entry name" value="tRNAsynth_Ia_anticodon-bd"/>
</dbReference>
<evidence type="ECO:0000259" key="11">
    <source>
        <dbReference type="Pfam" id="PF01406"/>
    </source>
</evidence>
<evidence type="ECO:0000256" key="8">
    <source>
        <dbReference type="ARBA" id="ARBA00022917"/>
    </source>
</evidence>
<dbReference type="HAMAP" id="MF_00041">
    <property type="entry name" value="Cys_tRNA_synth"/>
    <property type="match status" value="1"/>
</dbReference>
<dbReference type="GO" id="GO:0005524">
    <property type="term" value="F:ATP binding"/>
    <property type="evidence" value="ECO:0007669"/>
    <property type="project" value="UniProtKB-UniRule"/>
</dbReference>
<keyword evidence="6 10" id="KW-0862">Zinc</keyword>
<dbReference type="PANTHER" id="PTHR10890:SF3">
    <property type="entry name" value="CYSTEINE--TRNA LIGASE, CYTOPLASMIC"/>
    <property type="match status" value="1"/>
</dbReference>
<comment type="subunit">
    <text evidence="2 10">Monomer.</text>
</comment>
<dbReference type="InterPro" id="IPR032678">
    <property type="entry name" value="tRNA-synt_1_cat_dom"/>
</dbReference>
<feature type="short sequence motif" description="'HIGH' region" evidence="10">
    <location>
        <begin position="29"/>
        <end position="39"/>
    </location>
</feature>
<keyword evidence="9 10" id="KW-0030">Aminoacyl-tRNA synthetase</keyword>
<feature type="domain" description="Cysteinyl-tRNA ligase anticodon binding" evidence="12">
    <location>
        <begin position="424"/>
        <end position="463"/>
    </location>
</feature>
<dbReference type="InterPro" id="IPR056411">
    <property type="entry name" value="CysS_C"/>
</dbReference>
<evidence type="ECO:0000313" key="14">
    <source>
        <dbReference type="Proteomes" id="UP000711995"/>
    </source>
</evidence>
<evidence type="ECO:0000256" key="7">
    <source>
        <dbReference type="ARBA" id="ARBA00022840"/>
    </source>
</evidence>
<comment type="subcellular location">
    <subcellularLocation>
        <location evidence="10">Cytoplasm</location>
    </subcellularLocation>
</comment>
<dbReference type="CDD" id="cd00672">
    <property type="entry name" value="CysRS_core"/>
    <property type="match status" value="1"/>
</dbReference>
<dbReference type="AlphaFoldDB" id="A0A968GER3"/>
<keyword evidence="5 10" id="KW-0547">Nucleotide-binding</keyword>
<accession>A0A968GER3</accession>
<evidence type="ECO:0000256" key="1">
    <source>
        <dbReference type="ARBA" id="ARBA00005594"/>
    </source>
</evidence>
<evidence type="ECO:0000256" key="6">
    <source>
        <dbReference type="ARBA" id="ARBA00022833"/>
    </source>
</evidence>
<dbReference type="Pfam" id="PF01406">
    <property type="entry name" value="tRNA-synt_1e"/>
    <property type="match status" value="1"/>
</dbReference>
<gene>
    <name evidence="10 13" type="primary">cysS</name>
    <name evidence="13" type="ORF">HCT14_06270</name>
</gene>
<dbReference type="EMBL" id="JAATLJ010000001">
    <property type="protein sequence ID" value="NIZ41104.1"/>
    <property type="molecule type" value="Genomic_DNA"/>
</dbReference>
<keyword evidence="4 10" id="KW-0479">Metal-binding</keyword>
<feature type="binding site" evidence="10">
    <location>
        <position position="27"/>
    </location>
    <ligand>
        <name>Zn(2+)</name>
        <dbReference type="ChEBI" id="CHEBI:29105"/>
    </ligand>
</feature>
<feature type="short sequence motif" description="'KMSKS' region" evidence="10">
    <location>
        <begin position="277"/>
        <end position="281"/>
    </location>
</feature>
<evidence type="ECO:0000256" key="4">
    <source>
        <dbReference type="ARBA" id="ARBA00022723"/>
    </source>
</evidence>
<dbReference type="Gene3D" id="1.20.120.1910">
    <property type="entry name" value="Cysteine-tRNA ligase, C-terminal anti-codon recognition domain"/>
    <property type="match status" value="1"/>
</dbReference>
<evidence type="ECO:0000256" key="5">
    <source>
        <dbReference type="ARBA" id="ARBA00022741"/>
    </source>
</evidence>
<dbReference type="EC" id="6.1.1.16" evidence="10"/>
<dbReference type="PANTHER" id="PTHR10890">
    <property type="entry name" value="CYSTEINYL-TRNA SYNTHETASE"/>
    <property type="match status" value="1"/>
</dbReference>
<evidence type="ECO:0000256" key="3">
    <source>
        <dbReference type="ARBA" id="ARBA00022598"/>
    </source>
</evidence>
<dbReference type="GO" id="GO:0005829">
    <property type="term" value="C:cytosol"/>
    <property type="evidence" value="ECO:0007669"/>
    <property type="project" value="TreeGrafter"/>
</dbReference>
<comment type="cofactor">
    <cofactor evidence="10">
        <name>Zn(2+)</name>
        <dbReference type="ChEBI" id="CHEBI:29105"/>
    </cofactor>
    <text evidence="10">Binds 1 zinc ion per subunit.</text>
</comment>
<dbReference type="GO" id="GO:0006423">
    <property type="term" value="P:cysteinyl-tRNA aminoacylation"/>
    <property type="evidence" value="ECO:0007669"/>
    <property type="project" value="UniProtKB-UniRule"/>
</dbReference>
<feature type="binding site" evidence="10">
    <location>
        <position position="248"/>
    </location>
    <ligand>
        <name>Zn(2+)</name>
        <dbReference type="ChEBI" id="CHEBI:29105"/>
    </ligand>
</feature>
<comment type="similarity">
    <text evidence="1 10">Belongs to the class-I aminoacyl-tRNA synthetase family.</text>
</comment>
<dbReference type="Gene3D" id="3.40.50.620">
    <property type="entry name" value="HUPs"/>
    <property type="match status" value="1"/>
</dbReference>
<feature type="binding site" evidence="10">
    <location>
        <position position="280"/>
    </location>
    <ligand>
        <name>ATP</name>
        <dbReference type="ChEBI" id="CHEBI:30616"/>
    </ligand>
</feature>
<keyword evidence="7 10" id="KW-0067">ATP-binding</keyword>
<keyword evidence="10" id="KW-0963">Cytoplasm</keyword>
<keyword evidence="14" id="KW-1185">Reference proteome</keyword>
<dbReference type="PRINTS" id="PR00983">
    <property type="entry name" value="TRNASYNTHCYS"/>
</dbReference>
<dbReference type="Pfam" id="PF23493">
    <property type="entry name" value="CysS_C"/>
    <property type="match status" value="1"/>
</dbReference>
<reference evidence="13 14" key="1">
    <citation type="submission" date="2020-03" db="EMBL/GenBank/DDBJ databases">
        <title>Spirochaetal bacteria isolated from arthropods constitute a novel genus Entomospira genus novum within the order Spirochaetales.</title>
        <authorList>
            <person name="Grana-Miraglia L."/>
            <person name="Sikutova S."/>
            <person name="Fingerle V."/>
            <person name="Sing A."/>
            <person name="Castillo-Ramirez S."/>
            <person name="Margos G."/>
            <person name="Rudolf I."/>
        </authorList>
    </citation>
    <scope>NUCLEOTIDE SEQUENCE [LARGE SCALE GENOMIC DNA]</scope>
    <source>
        <strain evidence="13 14">BR193</strain>
    </source>
</reference>
<dbReference type="GO" id="GO:0008270">
    <property type="term" value="F:zinc ion binding"/>
    <property type="evidence" value="ECO:0007669"/>
    <property type="project" value="UniProtKB-UniRule"/>
</dbReference>
<proteinExistence type="inferred from homology"/>
<evidence type="ECO:0000256" key="2">
    <source>
        <dbReference type="ARBA" id="ARBA00011245"/>
    </source>
</evidence>
<protein>
    <recommendedName>
        <fullName evidence="10">Cysteine--tRNA ligase</fullName>
        <ecNumber evidence="10">6.1.1.16</ecNumber>
    </recommendedName>
    <alternativeName>
        <fullName evidence="10">Cysteinyl-tRNA synthetase</fullName>
        <shortName evidence="10">CysRS</shortName>
    </alternativeName>
</protein>
<dbReference type="NCBIfam" id="TIGR00435">
    <property type="entry name" value="cysS"/>
    <property type="match status" value="1"/>
</dbReference>
<dbReference type="GO" id="GO:0004817">
    <property type="term" value="F:cysteine-tRNA ligase activity"/>
    <property type="evidence" value="ECO:0007669"/>
    <property type="project" value="UniProtKB-UniRule"/>
</dbReference>
<keyword evidence="3 10" id="KW-0436">Ligase</keyword>
<feature type="binding site" evidence="10">
    <location>
        <position position="219"/>
    </location>
    <ligand>
        <name>Zn(2+)</name>
        <dbReference type="ChEBI" id="CHEBI:29105"/>
    </ligand>
</feature>
<comment type="caution">
    <text evidence="13">The sequence shown here is derived from an EMBL/GenBank/DDBJ whole genome shotgun (WGS) entry which is preliminary data.</text>
</comment>
<name>A0A968GER3_9SPIO</name>
<organism evidence="13 14">
    <name type="scientific">Entomospira entomophila</name>
    <dbReference type="NCBI Taxonomy" id="2719988"/>
    <lineage>
        <taxon>Bacteria</taxon>
        <taxon>Pseudomonadati</taxon>
        <taxon>Spirochaetota</taxon>
        <taxon>Spirochaetia</taxon>
        <taxon>Spirochaetales</taxon>
        <taxon>Spirochaetaceae</taxon>
        <taxon>Entomospira</taxon>
    </lineage>
</organism>
<feature type="binding site" evidence="10">
    <location>
        <position position="244"/>
    </location>
    <ligand>
        <name>Zn(2+)</name>
        <dbReference type="ChEBI" id="CHEBI:29105"/>
    </ligand>
</feature>
<dbReference type="InterPro" id="IPR014729">
    <property type="entry name" value="Rossmann-like_a/b/a_fold"/>
</dbReference>
<evidence type="ECO:0000259" key="12">
    <source>
        <dbReference type="Pfam" id="PF23493"/>
    </source>
</evidence>
<keyword evidence="8 10" id="KW-0648">Protein biosynthesis</keyword>
<dbReference type="InterPro" id="IPR015803">
    <property type="entry name" value="Cys-tRNA-ligase"/>
</dbReference>
<dbReference type="SUPFAM" id="SSF47323">
    <property type="entry name" value="Anticodon-binding domain of a subclass of class I aminoacyl-tRNA synthetases"/>
    <property type="match status" value="1"/>
</dbReference>
<sequence>MYLYNTLSREKELLCPQENQRISMYCCGPTVYNYAHIGNLRTYIFEDIIHRVLAVAGYGVTHVVNITDVGHLTSDGDDGEDKVITAARQRGMSVSEIADMFTEAFLQDCHALNIIPADQYPRATAYIDDIIQFISDLEARGYTYIANGNLYFDTSKDSTYGAMRGYRDGDRAYARVEADTGKKHPNDFVLWFTNSKFVDHAMHWSSPWGDGYPGWHIECSAITHATLGERFDIHCGGIDHISVHHTNEMAQNYGRCGHVGARYWVHGEFLIIGKDQKMSKSDSNFLTLSKLADDGFAPLVYRYFVLQSHYRKPLTFHYEALTAAKQALNRLRIRCQGLLSVEAAKSERTQEWIAKGMQSVCDDFNTPETLATVWQALKSNELNESEKRTIVMHFEQILALDLFTVDTPDNESHQDDEPWIDQKIRERNQARRNKDFQQADQIRQELLSKGIILVDTANGTTWRRED</sequence>
<dbReference type="InterPro" id="IPR024909">
    <property type="entry name" value="Cys-tRNA/MSH_ligase"/>
</dbReference>
<dbReference type="SUPFAM" id="SSF52374">
    <property type="entry name" value="Nucleotidylyl transferase"/>
    <property type="match status" value="1"/>
</dbReference>
<comment type="catalytic activity">
    <reaction evidence="10">
        <text>tRNA(Cys) + L-cysteine + ATP = L-cysteinyl-tRNA(Cys) + AMP + diphosphate</text>
        <dbReference type="Rhea" id="RHEA:17773"/>
        <dbReference type="Rhea" id="RHEA-COMP:9661"/>
        <dbReference type="Rhea" id="RHEA-COMP:9679"/>
        <dbReference type="ChEBI" id="CHEBI:30616"/>
        <dbReference type="ChEBI" id="CHEBI:33019"/>
        <dbReference type="ChEBI" id="CHEBI:35235"/>
        <dbReference type="ChEBI" id="CHEBI:78442"/>
        <dbReference type="ChEBI" id="CHEBI:78517"/>
        <dbReference type="ChEBI" id="CHEBI:456215"/>
        <dbReference type="EC" id="6.1.1.16"/>
    </reaction>
</comment>